<protein>
    <recommendedName>
        <fullName evidence="5">DUF4355 domain-containing protein</fullName>
    </recommendedName>
</protein>
<accession>A0A4Y6UK72</accession>
<dbReference type="InterPro" id="IPR009636">
    <property type="entry name" value="SCAF"/>
</dbReference>
<evidence type="ECO:0000256" key="2">
    <source>
        <dbReference type="SAM" id="MobiDB-lite"/>
    </source>
</evidence>
<organism evidence="3 4">
    <name type="scientific">Swingsia samuiensis</name>
    <dbReference type="NCBI Taxonomy" id="1293412"/>
    <lineage>
        <taxon>Bacteria</taxon>
        <taxon>Pseudomonadati</taxon>
        <taxon>Pseudomonadota</taxon>
        <taxon>Alphaproteobacteria</taxon>
        <taxon>Acetobacterales</taxon>
        <taxon>Acetobacteraceae</taxon>
        <taxon>Swingsia</taxon>
    </lineage>
</organism>
<gene>
    <name evidence="3" type="ORF">E3D00_03810</name>
</gene>
<feature type="coiled-coil region" evidence="1">
    <location>
        <begin position="19"/>
        <end position="60"/>
    </location>
</feature>
<dbReference type="EMBL" id="CP038141">
    <property type="protein sequence ID" value="QDH16791.1"/>
    <property type="molecule type" value="Genomic_DNA"/>
</dbReference>
<proteinExistence type="predicted"/>
<feature type="region of interest" description="Disordered" evidence="2">
    <location>
        <begin position="132"/>
        <end position="161"/>
    </location>
</feature>
<dbReference type="AlphaFoldDB" id="A0A4Y6UK72"/>
<dbReference type="KEGG" id="ssam:E3D00_03810"/>
<dbReference type="Proteomes" id="UP000316313">
    <property type="component" value="Chromosome"/>
</dbReference>
<feature type="compositionally biased region" description="Polar residues" evidence="2">
    <location>
        <begin position="134"/>
        <end position="148"/>
    </location>
</feature>
<sequence length="179" mass="20112">MECASEMGIPQDLVKEKECDGMDEDVEELRVQLKQAQHEIEVSKSEINQMLAQREETERVYTEKLAQINHARDQDAIMAELRTQAIKLGAHNPEDVVKLIDKSTLTRDENGVIMGAQDVLERARKERAYLFNSHAGSGRQSGTTVSAPSPQPGEPVSFDARRISGADYEAQKWQFLAKK</sequence>
<dbReference type="OrthoDB" id="7273237at2"/>
<dbReference type="Pfam" id="PF06810">
    <property type="entry name" value="Phage_scaffold"/>
    <property type="match status" value="1"/>
</dbReference>
<evidence type="ECO:0000256" key="1">
    <source>
        <dbReference type="SAM" id="Coils"/>
    </source>
</evidence>
<evidence type="ECO:0000313" key="3">
    <source>
        <dbReference type="EMBL" id="QDH16791.1"/>
    </source>
</evidence>
<evidence type="ECO:0008006" key="5">
    <source>
        <dbReference type="Google" id="ProtNLM"/>
    </source>
</evidence>
<name>A0A4Y6UK72_9PROT</name>
<evidence type="ECO:0000313" key="4">
    <source>
        <dbReference type="Proteomes" id="UP000316313"/>
    </source>
</evidence>
<reference evidence="3 4" key="1">
    <citation type="submission" date="2019-03" db="EMBL/GenBank/DDBJ databases">
        <title>The complete genome sequence of Swingsia samuiensis NBRC107927(T).</title>
        <authorList>
            <person name="Chua K.-O."/>
            <person name="Chan K.-G."/>
            <person name="See-Too W.-S."/>
        </authorList>
    </citation>
    <scope>NUCLEOTIDE SEQUENCE [LARGE SCALE GENOMIC DNA]</scope>
    <source>
        <strain evidence="3 4">AH83</strain>
    </source>
</reference>
<keyword evidence="4" id="KW-1185">Reference proteome</keyword>
<keyword evidence="1" id="KW-0175">Coiled coil</keyword>